<keyword evidence="1" id="KW-0472">Membrane</keyword>
<sequence>MTLTTQFLAMAVMIAGGIYLGAAMDTLKRFEKLYRKRTLMNYTIVISFWLLQAFILFFLLYQVNYGELRLYIFLSVLCGYAAYRALFQGIYVRILERMIHMTMAMVRFFLRCFEILILKPIIWLWNVASAIVLWVSSILLAGSILMLRVIWWPVRQMLRLLWKLLPKNMKKYLHTLAGFCVTIKNTLINLSDLWKR</sequence>
<reference evidence="3" key="1">
    <citation type="submission" date="2016-10" db="EMBL/GenBank/DDBJ databases">
        <authorList>
            <person name="Varghese N."/>
            <person name="Submissions S."/>
        </authorList>
    </citation>
    <scope>NUCLEOTIDE SEQUENCE [LARGE SCALE GENOMIC DNA]</scope>
    <source>
        <strain evidence="3">CCM7597</strain>
    </source>
</reference>
<evidence type="ECO:0000256" key="1">
    <source>
        <dbReference type="SAM" id="Phobius"/>
    </source>
</evidence>
<dbReference type="InterPro" id="IPR019074">
    <property type="entry name" value="YabQ"/>
</dbReference>
<organism evidence="2 3">
    <name type="scientific">Thalassobacillus cyri</name>
    <dbReference type="NCBI Taxonomy" id="571932"/>
    <lineage>
        <taxon>Bacteria</taxon>
        <taxon>Bacillati</taxon>
        <taxon>Bacillota</taxon>
        <taxon>Bacilli</taxon>
        <taxon>Bacillales</taxon>
        <taxon>Bacillaceae</taxon>
        <taxon>Thalassobacillus</taxon>
    </lineage>
</organism>
<accession>A0A1H4HE77</accession>
<keyword evidence="1" id="KW-1133">Transmembrane helix</keyword>
<dbReference type="OrthoDB" id="1653819at2"/>
<feature type="transmembrane region" description="Helical" evidence="1">
    <location>
        <begin position="39"/>
        <end position="62"/>
    </location>
</feature>
<dbReference type="RefSeq" id="WP_093046852.1">
    <property type="nucleotide sequence ID" value="NZ_FNQR01000027.1"/>
</dbReference>
<keyword evidence="3" id="KW-1185">Reference proteome</keyword>
<dbReference type="EMBL" id="FNQR01000027">
    <property type="protein sequence ID" value="SEB20139.1"/>
    <property type="molecule type" value="Genomic_DNA"/>
</dbReference>
<keyword evidence="1" id="KW-0812">Transmembrane</keyword>
<proteinExistence type="predicted"/>
<dbReference type="NCBIfam" id="TIGR02893">
    <property type="entry name" value="spore_yabQ"/>
    <property type="match status" value="1"/>
</dbReference>
<feature type="transmembrane region" description="Helical" evidence="1">
    <location>
        <begin position="68"/>
        <end position="87"/>
    </location>
</feature>
<feature type="transmembrane region" description="Helical" evidence="1">
    <location>
        <begin position="172"/>
        <end position="190"/>
    </location>
</feature>
<dbReference type="STRING" id="571932.SAMN05421743_12736"/>
<evidence type="ECO:0000313" key="2">
    <source>
        <dbReference type="EMBL" id="SEB20139.1"/>
    </source>
</evidence>
<gene>
    <name evidence="2" type="ORF">SAMN05421743_12736</name>
</gene>
<feature type="transmembrane region" description="Helical" evidence="1">
    <location>
        <begin position="131"/>
        <end position="151"/>
    </location>
</feature>
<dbReference type="AlphaFoldDB" id="A0A1H4HE77"/>
<dbReference type="Proteomes" id="UP000198584">
    <property type="component" value="Unassembled WGS sequence"/>
</dbReference>
<name>A0A1H4HE77_9BACI</name>
<protein>
    <submittedName>
        <fullName evidence="2">Spore cortex biosynthesis protein YabQ</fullName>
    </submittedName>
</protein>
<feature type="transmembrane region" description="Helical" evidence="1">
    <location>
        <begin position="108"/>
        <end position="125"/>
    </location>
</feature>
<evidence type="ECO:0000313" key="3">
    <source>
        <dbReference type="Proteomes" id="UP000198584"/>
    </source>
</evidence>
<feature type="transmembrane region" description="Helical" evidence="1">
    <location>
        <begin position="6"/>
        <end position="27"/>
    </location>
</feature>
<dbReference type="Pfam" id="PF09578">
    <property type="entry name" value="Spore_YabQ"/>
    <property type="match status" value="1"/>
</dbReference>